<reference evidence="3" key="1">
    <citation type="submission" date="2022-02" db="EMBL/GenBank/DDBJ databases">
        <title>Corynebacterium sp. from urogenital microbiome.</title>
        <authorList>
            <person name="Cappelli E.A."/>
            <person name="Ribeiro T.G."/>
            <person name="Peixe L."/>
        </authorList>
    </citation>
    <scope>NUCLEOTIDE SEQUENCE</scope>
    <source>
        <strain evidence="3">C8Ua_144</strain>
    </source>
</reference>
<protein>
    <submittedName>
        <fullName evidence="3">S1 family peptidase</fullName>
    </submittedName>
</protein>
<dbReference type="InterPro" id="IPR001254">
    <property type="entry name" value="Trypsin_dom"/>
</dbReference>
<dbReference type="Pfam" id="PF00089">
    <property type="entry name" value="Trypsin"/>
    <property type="match status" value="1"/>
</dbReference>
<feature type="domain" description="Peptidase S1" evidence="2">
    <location>
        <begin position="9"/>
        <end position="235"/>
    </location>
</feature>
<dbReference type="Gene3D" id="2.40.10.10">
    <property type="entry name" value="Trypsin-like serine proteases"/>
    <property type="match status" value="1"/>
</dbReference>
<proteinExistence type="predicted"/>
<evidence type="ECO:0000256" key="1">
    <source>
        <dbReference type="SAM" id="MobiDB-lite"/>
    </source>
</evidence>
<dbReference type="InterPro" id="IPR043504">
    <property type="entry name" value="Peptidase_S1_PA_chymotrypsin"/>
</dbReference>
<accession>A0ABT4R7H0</accession>
<evidence type="ECO:0000313" key="4">
    <source>
        <dbReference type="Proteomes" id="UP001146453"/>
    </source>
</evidence>
<feature type="region of interest" description="Disordered" evidence="1">
    <location>
        <begin position="245"/>
        <end position="276"/>
    </location>
</feature>
<keyword evidence="4" id="KW-1185">Reference proteome</keyword>
<evidence type="ECO:0000259" key="2">
    <source>
        <dbReference type="PROSITE" id="PS50240"/>
    </source>
</evidence>
<dbReference type="EMBL" id="JAKMUR010000006">
    <property type="protein sequence ID" value="MCZ9291343.1"/>
    <property type="molecule type" value="Genomic_DNA"/>
</dbReference>
<gene>
    <name evidence="3" type="ORF">L8U61_04235</name>
</gene>
<name>A0ABT4R7H0_9CORY</name>
<comment type="caution">
    <text evidence="3">The sequence shown here is derived from an EMBL/GenBank/DDBJ whole genome shotgun (WGS) entry which is preliminary data.</text>
</comment>
<dbReference type="PROSITE" id="PS50240">
    <property type="entry name" value="TRYPSIN_DOM"/>
    <property type="match status" value="1"/>
</dbReference>
<feature type="compositionally biased region" description="Polar residues" evidence="1">
    <location>
        <begin position="264"/>
        <end position="276"/>
    </location>
</feature>
<sequence length="276" mass="28853">MAAATVASVVTGLPHAVANDWPSLQATSTTPVKDNRIAALWQVITAASGEGASRVRRECTASYVGDGFWLTAHHCVSQNPSMDGYLEQFDGQRAGIAGIYTLSDTDDVALIEVGPGIDADTFEVAQDPLDIGQQATLTGYGETHDYASSATTTIVAHRDEIDFGSAVYTDLFEALSATASRSCSGDSGAPVYIGSTIYAIHTGGGYNPSCVDGKDMLMWHTNIAPRATWIKSTIRMNAGLTESEESKAAAGLGAAPLDEPVSSDVDQGSNRPLTVS</sequence>
<evidence type="ECO:0000313" key="3">
    <source>
        <dbReference type="EMBL" id="MCZ9291343.1"/>
    </source>
</evidence>
<dbReference type="InterPro" id="IPR009003">
    <property type="entry name" value="Peptidase_S1_PA"/>
</dbReference>
<dbReference type="SUPFAM" id="SSF50494">
    <property type="entry name" value="Trypsin-like serine proteases"/>
    <property type="match status" value="1"/>
</dbReference>
<dbReference type="Proteomes" id="UP001146453">
    <property type="component" value="Unassembled WGS sequence"/>
</dbReference>
<organism evidence="3 4">
    <name type="scientific">Corynebacterium lehmanniae</name>
    <dbReference type="NCBI Taxonomy" id="2913497"/>
    <lineage>
        <taxon>Bacteria</taxon>
        <taxon>Bacillati</taxon>
        <taxon>Actinomycetota</taxon>
        <taxon>Actinomycetes</taxon>
        <taxon>Mycobacteriales</taxon>
        <taxon>Corynebacteriaceae</taxon>
        <taxon>Corynebacterium</taxon>
    </lineage>
</organism>